<name>A0ABN8Z0R4_RANTA</name>
<evidence type="ECO:0000313" key="3">
    <source>
        <dbReference type="Proteomes" id="UP001176941"/>
    </source>
</evidence>
<evidence type="ECO:0008006" key="4">
    <source>
        <dbReference type="Google" id="ProtNLM"/>
    </source>
</evidence>
<evidence type="ECO:0000313" key="2">
    <source>
        <dbReference type="EMBL" id="CAI9167319.1"/>
    </source>
</evidence>
<feature type="region of interest" description="Disordered" evidence="1">
    <location>
        <begin position="146"/>
        <end position="178"/>
    </location>
</feature>
<gene>
    <name evidence="2" type="ORF">MRATA1EN1_LOCUS16281</name>
</gene>
<evidence type="ECO:0000256" key="1">
    <source>
        <dbReference type="SAM" id="MobiDB-lite"/>
    </source>
</evidence>
<accession>A0ABN8Z0R4</accession>
<keyword evidence="3" id="KW-1185">Reference proteome</keyword>
<dbReference type="Proteomes" id="UP001176941">
    <property type="component" value="Chromosome 26"/>
</dbReference>
<dbReference type="EMBL" id="OX459962">
    <property type="protein sequence ID" value="CAI9167319.1"/>
    <property type="molecule type" value="Genomic_DNA"/>
</dbReference>
<organism evidence="2 3">
    <name type="scientific">Rangifer tarandus platyrhynchus</name>
    <name type="common">Svalbard reindeer</name>
    <dbReference type="NCBI Taxonomy" id="3082113"/>
    <lineage>
        <taxon>Eukaryota</taxon>
        <taxon>Metazoa</taxon>
        <taxon>Chordata</taxon>
        <taxon>Craniata</taxon>
        <taxon>Vertebrata</taxon>
        <taxon>Euteleostomi</taxon>
        <taxon>Mammalia</taxon>
        <taxon>Eutheria</taxon>
        <taxon>Laurasiatheria</taxon>
        <taxon>Artiodactyla</taxon>
        <taxon>Ruminantia</taxon>
        <taxon>Pecora</taxon>
        <taxon>Cervidae</taxon>
        <taxon>Odocoileinae</taxon>
        <taxon>Rangifer</taxon>
    </lineage>
</organism>
<protein>
    <recommendedName>
        <fullName evidence="4">Secreted protein</fullName>
    </recommendedName>
</protein>
<reference evidence="2" key="1">
    <citation type="submission" date="2023-04" db="EMBL/GenBank/DDBJ databases">
        <authorList>
            <consortium name="ELIXIR-Norway"/>
        </authorList>
    </citation>
    <scope>NUCLEOTIDE SEQUENCE [LARGE SCALE GENOMIC DNA]</scope>
</reference>
<sequence>MWFLDVRLLGLMVMLEMMLEMMLEVILEVMLKMILEVMLNVMLEVTLWREDPALEGGERYPREGSGCQSSVSSRGSRGTWRALCAGVDHCLPVKAKPRSPPAHNTQQDKVPRLGTGWAAMATRGCRAPKAIRNFNTVTAEREPRVGRVTPGLEGSPAQRGGAGTVGWPFASGPPFPRL</sequence>
<proteinExistence type="predicted"/>